<dbReference type="Proteomes" id="UP001595833">
    <property type="component" value="Unassembled WGS sequence"/>
</dbReference>
<accession>A0ABV9XWH4</accession>
<dbReference type="Gene3D" id="3.40.50.150">
    <property type="entry name" value="Vaccinia Virus protein VP39"/>
    <property type="match status" value="1"/>
</dbReference>
<dbReference type="EMBL" id="JBHSJB010000007">
    <property type="protein sequence ID" value="MFC5053590.1"/>
    <property type="molecule type" value="Genomic_DNA"/>
</dbReference>
<name>A0ABV9XWH4_9PSEU</name>
<keyword evidence="1" id="KW-0489">Methyltransferase</keyword>
<reference evidence="2" key="1">
    <citation type="journal article" date="2019" name="Int. J. Syst. Evol. Microbiol.">
        <title>The Global Catalogue of Microorganisms (GCM) 10K type strain sequencing project: providing services to taxonomists for standard genome sequencing and annotation.</title>
        <authorList>
            <consortium name="The Broad Institute Genomics Platform"/>
            <consortium name="The Broad Institute Genome Sequencing Center for Infectious Disease"/>
            <person name="Wu L."/>
            <person name="Ma J."/>
        </authorList>
    </citation>
    <scope>NUCLEOTIDE SEQUENCE [LARGE SCALE GENOMIC DNA]</scope>
    <source>
        <strain evidence="2">KCTC 12848</strain>
    </source>
</reference>
<dbReference type="RefSeq" id="WP_344036446.1">
    <property type="nucleotide sequence ID" value="NZ_BAAAKE010000005.1"/>
</dbReference>
<evidence type="ECO:0000313" key="2">
    <source>
        <dbReference type="Proteomes" id="UP001595833"/>
    </source>
</evidence>
<protein>
    <submittedName>
        <fullName evidence="1">Class I SAM-dependent methyltransferase</fullName>
    </submittedName>
</protein>
<dbReference type="Pfam" id="PF13489">
    <property type="entry name" value="Methyltransf_23"/>
    <property type="match status" value="1"/>
</dbReference>
<evidence type="ECO:0000313" key="1">
    <source>
        <dbReference type="EMBL" id="MFC5053590.1"/>
    </source>
</evidence>
<proteinExistence type="predicted"/>
<sequence length="167" mass="18075">MHPEALEGARAMIDAAGVDARADLLGLDLGGADINGTARSLLPMVRWVGLDAQAGPGVDIVADARTWTPDREYDVVLCTELLEHVQGWERCIGTAWRALREGGHLVVTCASTGRRPHGARGEFHPGPGEWYANVPPDALEDLLREAFAASHVRYRANPGDAYAWARK</sequence>
<gene>
    <name evidence="1" type="ORF">ACFPFM_07445</name>
</gene>
<keyword evidence="2" id="KW-1185">Reference proteome</keyword>
<dbReference type="InterPro" id="IPR029063">
    <property type="entry name" value="SAM-dependent_MTases_sf"/>
</dbReference>
<dbReference type="GO" id="GO:0032259">
    <property type="term" value="P:methylation"/>
    <property type="evidence" value="ECO:0007669"/>
    <property type="project" value="UniProtKB-KW"/>
</dbReference>
<dbReference type="SUPFAM" id="SSF53335">
    <property type="entry name" value="S-adenosyl-L-methionine-dependent methyltransferases"/>
    <property type="match status" value="1"/>
</dbReference>
<dbReference type="GO" id="GO:0008168">
    <property type="term" value="F:methyltransferase activity"/>
    <property type="evidence" value="ECO:0007669"/>
    <property type="project" value="UniProtKB-KW"/>
</dbReference>
<keyword evidence="1" id="KW-0808">Transferase</keyword>
<organism evidence="1 2">
    <name type="scientific">Saccharothrix xinjiangensis</name>
    <dbReference type="NCBI Taxonomy" id="204798"/>
    <lineage>
        <taxon>Bacteria</taxon>
        <taxon>Bacillati</taxon>
        <taxon>Actinomycetota</taxon>
        <taxon>Actinomycetes</taxon>
        <taxon>Pseudonocardiales</taxon>
        <taxon>Pseudonocardiaceae</taxon>
        <taxon>Saccharothrix</taxon>
    </lineage>
</organism>
<comment type="caution">
    <text evidence="1">The sequence shown here is derived from an EMBL/GenBank/DDBJ whole genome shotgun (WGS) entry which is preliminary data.</text>
</comment>